<dbReference type="SUPFAM" id="SSF51735">
    <property type="entry name" value="NAD(P)-binding Rossmann-fold domains"/>
    <property type="match status" value="1"/>
</dbReference>
<accession>A0A927B6M7</accession>
<evidence type="ECO:0000313" key="2">
    <source>
        <dbReference type="EMBL" id="MBD2756666.1"/>
    </source>
</evidence>
<dbReference type="CDD" id="cd05262">
    <property type="entry name" value="SDR_a7"/>
    <property type="match status" value="1"/>
</dbReference>
<proteinExistence type="predicted"/>
<dbReference type="Gene3D" id="3.40.50.720">
    <property type="entry name" value="NAD(P)-binding Rossmann-like Domain"/>
    <property type="match status" value="1"/>
</dbReference>
<dbReference type="InterPro" id="IPR001509">
    <property type="entry name" value="Epimerase_deHydtase"/>
</dbReference>
<dbReference type="PANTHER" id="PTHR48079:SF9">
    <property type="entry name" value="PUTATIVE-RELATED"/>
    <property type="match status" value="1"/>
</dbReference>
<evidence type="ECO:0000259" key="1">
    <source>
        <dbReference type="Pfam" id="PF01370"/>
    </source>
</evidence>
<dbReference type="RefSeq" id="WP_191042283.1">
    <property type="nucleotide sequence ID" value="NZ_JACXAA010000013.1"/>
</dbReference>
<protein>
    <submittedName>
        <fullName evidence="2">SDR family oxidoreductase</fullName>
    </submittedName>
</protein>
<evidence type="ECO:0000313" key="3">
    <source>
        <dbReference type="Proteomes" id="UP000653797"/>
    </source>
</evidence>
<dbReference type="AlphaFoldDB" id="A0A927B6M7"/>
<dbReference type="GO" id="GO:0005737">
    <property type="term" value="C:cytoplasm"/>
    <property type="evidence" value="ECO:0007669"/>
    <property type="project" value="TreeGrafter"/>
</dbReference>
<name>A0A927B6M7_9BACT</name>
<dbReference type="InterPro" id="IPR051783">
    <property type="entry name" value="NAD(P)-dependent_oxidoreduct"/>
</dbReference>
<organism evidence="2 3">
    <name type="scientific">Spirosoma validum</name>
    <dbReference type="NCBI Taxonomy" id="2771355"/>
    <lineage>
        <taxon>Bacteria</taxon>
        <taxon>Pseudomonadati</taxon>
        <taxon>Bacteroidota</taxon>
        <taxon>Cytophagia</taxon>
        <taxon>Cytophagales</taxon>
        <taxon>Cytophagaceae</taxon>
        <taxon>Spirosoma</taxon>
    </lineage>
</organism>
<dbReference type="InterPro" id="IPR036291">
    <property type="entry name" value="NAD(P)-bd_dom_sf"/>
</dbReference>
<feature type="domain" description="NAD-dependent epimerase/dehydratase" evidence="1">
    <location>
        <begin position="3"/>
        <end position="77"/>
    </location>
</feature>
<comment type="caution">
    <text evidence="2">The sequence shown here is derived from an EMBL/GenBank/DDBJ whole genome shotgun (WGS) entry which is preliminary data.</text>
</comment>
<sequence length="294" mass="31020">MRIFVTGASGFIGSAIVQELLTAGHQVVGLARSEESAQALTRVGAEVLRGSLEDLDSLKKGAANADGVIHTAFIHDFSQYLAAAETDKRAIEAIGSVLTGSDHPLVVTGGILGLRTDGHFATEDDPAPGFPRASEATAMALAEAGVHASVIRLAPSVHDAGDQGFVPFIINTARKKGVSAYVGDGSNRWPAIHRLDAAHLFRLALEKGAVGARYNGIGDEGIPVREIAEIIGKHLNLPVVSIVPEEAASHFDWMGRFITFDSPATSVKTRQQLGWEPTNSGLIADLNVGHYFDS</sequence>
<dbReference type="Pfam" id="PF01370">
    <property type="entry name" value="Epimerase"/>
    <property type="match status" value="1"/>
</dbReference>
<keyword evidence="3" id="KW-1185">Reference proteome</keyword>
<dbReference type="Proteomes" id="UP000653797">
    <property type="component" value="Unassembled WGS sequence"/>
</dbReference>
<dbReference type="EMBL" id="JACXAA010000013">
    <property type="protein sequence ID" value="MBD2756666.1"/>
    <property type="molecule type" value="Genomic_DNA"/>
</dbReference>
<dbReference type="GO" id="GO:0004029">
    <property type="term" value="F:aldehyde dehydrogenase (NAD+) activity"/>
    <property type="evidence" value="ECO:0007669"/>
    <property type="project" value="TreeGrafter"/>
</dbReference>
<reference evidence="2" key="1">
    <citation type="submission" date="2020-09" db="EMBL/GenBank/DDBJ databases">
        <authorList>
            <person name="Kim M.K."/>
        </authorList>
    </citation>
    <scope>NUCLEOTIDE SEQUENCE</scope>
    <source>
        <strain evidence="2">BT704</strain>
    </source>
</reference>
<gene>
    <name evidence="2" type="ORF">IC230_27540</name>
</gene>
<dbReference type="PANTHER" id="PTHR48079">
    <property type="entry name" value="PROTEIN YEEZ"/>
    <property type="match status" value="1"/>
</dbReference>